<keyword evidence="2" id="KW-1185">Reference proteome</keyword>
<name>A0AA38WM94_9ASTR</name>
<dbReference type="Proteomes" id="UP001172457">
    <property type="component" value="Chromosome 1"/>
</dbReference>
<sequence>MDDISFSSTSSEDEAIDNYNDELMSQAINLASKMNNYILNYVQNNQVSHRGSVPGHIVINRDRENADRNLFNDYFSENPRFPESMFRRRFRMGRTLFFRIMEAVQSHDNYFVQRRDGCGKLGLSAFQKVTAVFRMLAYGVSADSTDEYVKIGESMVLEALKRFCRAIVEVFGERYLRTPNANDVARLLQIGEQRGFPGMLGSLDCM</sequence>
<proteinExistence type="predicted"/>
<evidence type="ECO:0000313" key="2">
    <source>
        <dbReference type="Proteomes" id="UP001172457"/>
    </source>
</evidence>
<evidence type="ECO:0008006" key="3">
    <source>
        <dbReference type="Google" id="ProtNLM"/>
    </source>
</evidence>
<comment type="caution">
    <text evidence="1">The sequence shown here is derived from an EMBL/GenBank/DDBJ whole genome shotgun (WGS) entry which is preliminary data.</text>
</comment>
<dbReference type="InterPro" id="IPR006912">
    <property type="entry name" value="Harbinger_derived_prot"/>
</dbReference>
<gene>
    <name evidence="1" type="ORF">OSB04_001953</name>
</gene>
<accession>A0AA38WM94</accession>
<dbReference type="AlphaFoldDB" id="A0AA38WM94"/>
<evidence type="ECO:0000313" key="1">
    <source>
        <dbReference type="EMBL" id="KAJ9565987.1"/>
    </source>
</evidence>
<reference evidence="1" key="1">
    <citation type="submission" date="2023-03" db="EMBL/GenBank/DDBJ databases">
        <title>Chromosome-scale reference genome and RAD-based genetic map of yellow starthistle (Centaurea solstitialis) reveal putative structural variation and QTLs associated with invader traits.</title>
        <authorList>
            <person name="Reatini B."/>
            <person name="Cang F.A."/>
            <person name="Jiang Q."/>
            <person name="Mckibben M.T.W."/>
            <person name="Barker M.S."/>
            <person name="Rieseberg L.H."/>
            <person name="Dlugosch K.M."/>
        </authorList>
    </citation>
    <scope>NUCLEOTIDE SEQUENCE</scope>
    <source>
        <strain evidence="1">CAN-66</strain>
        <tissue evidence="1">Leaf</tissue>
    </source>
</reference>
<dbReference type="EMBL" id="JARYMX010000001">
    <property type="protein sequence ID" value="KAJ9565987.1"/>
    <property type="molecule type" value="Genomic_DNA"/>
</dbReference>
<organism evidence="1 2">
    <name type="scientific">Centaurea solstitialis</name>
    <name type="common">yellow star-thistle</name>
    <dbReference type="NCBI Taxonomy" id="347529"/>
    <lineage>
        <taxon>Eukaryota</taxon>
        <taxon>Viridiplantae</taxon>
        <taxon>Streptophyta</taxon>
        <taxon>Embryophyta</taxon>
        <taxon>Tracheophyta</taxon>
        <taxon>Spermatophyta</taxon>
        <taxon>Magnoliopsida</taxon>
        <taxon>eudicotyledons</taxon>
        <taxon>Gunneridae</taxon>
        <taxon>Pentapetalae</taxon>
        <taxon>asterids</taxon>
        <taxon>campanulids</taxon>
        <taxon>Asterales</taxon>
        <taxon>Asteraceae</taxon>
        <taxon>Carduoideae</taxon>
        <taxon>Cardueae</taxon>
        <taxon>Centaureinae</taxon>
        <taxon>Centaurea</taxon>
    </lineage>
</organism>
<dbReference type="PANTHER" id="PTHR47150:SF7">
    <property type="entry name" value="NUCLEASE"/>
    <property type="match status" value="1"/>
</dbReference>
<protein>
    <recommendedName>
        <fullName evidence="3">Nuclease HARBI1</fullName>
    </recommendedName>
</protein>
<dbReference type="PANTHER" id="PTHR47150">
    <property type="entry name" value="OS12G0169200 PROTEIN"/>
    <property type="match status" value="1"/>
</dbReference>
<dbReference type="Pfam" id="PF04827">
    <property type="entry name" value="Plant_tran"/>
    <property type="match status" value="1"/>
</dbReference>